<reference evidence="1" key="1">
    <citation type="submission" date="2018-02" db="EMBL/GenBank/DDBJ databases">
        <title>Rhizophora mucronata_Transcriptome.</title>
        <authorList>
            <person name="Meera S.P."/>
            <person name="Sreeshan A."/>
            <person name="Augustine A."/>
        </authorList>
    </citation>
    <scope>NUCLEOTIDE SEQUENCE</scope>
    <source>
        <tissue evidence="1">Leaf</tissue>
    </source>
</reference>
<sequence length="37" mass="4073">MIIKNLLTGKGLKMSECATLGVVHKCFTELIYVPALH</sequence>
<organism evidence="1">
    <name type="scientific">Rhizophora mucronata</name>
    <name type="common">Asiatic mangrove</name>
    <dbReference type="NCBI Taxonomy" id="61149"/>
    <lineage>
        <taxon>Eukaryota</taxon>
        <taxon>Viridiplantae</taxon>
        <taxon>Streptophyta</taxon>
        <taxon>Embryophyta</taxon>
        <taxon>Tracheophyta</taxon>
        <taxon>Spermatophyta</taxon>
        <taxon>Magnoliopsida</taxon>
        <taxon>eudicotyledons</taxon>
        <taxon>Gunneridae</taxon>
        <taxon>Pentapetalae</taxon>
        <taxon>rosids</taxon>
        <taxon>fabids</taxon>
        <taxon>Malpighiales</taxon>
        <taxon>Rhizophoraceae</taxon>
        <taxon>Rhizophora</taxon>
    </lineage>
</organism>
<evidence type="ECO:0000313" key="1">
    <source>
        <dbReference type="EMBL" id="MBX38265.1"/>
    </source>
</evidence>
<protein>
    <submittedName>
        <fullName evidence="1">Uncharacterized protein</fullName>
    </submittedName>
</protein>
<dbReference type="AlphaFoldDB" id="A0A2P2N750"/>
<name>A0A2P2N750_RHIMU</name>
<proteinExistence type="predicted"/>
<accession>A0A2P2N750</accession>
<dbReference type="EMBL" id="GGEC01057781">
    <property type="protein sequence ID" value="MBX38265.1"/>
    <property type="molecule type" value="Transcribed_RNA"/>
</dbReference>